<dbReference type="Proteomes" id="UP000255233">
    <property type="component" value="Unassembled WGS sequence"/>
</dbReference>
<keyword evidence="3" id="KW-1185">Reference proteome</keyword>
<keyword evidence="1" id="KW-0175">Coiled coil</keyword>
<dbReference type="STRING" id="880526.GCA_000427365_00655"/>
<protein>
    <submittedName>
        <fullName evidence="2">Uncharacterized protein</fullName>
    </submittedName>
</protein>
<reference evidence="2 3" key="1">
    <citation type="submission" date="2018-06" db="EMBL/GenBank/DDBJ databases">
        <authorList>
            <consortium name="Pathogen Informatics"/>
            <person name="Doyle S."/>
        </authorList>
    </citation>
    <scope>NUCLEOTIDE SEQUENCE [LARGE SCALE GENOMIC DNA]</scope>
    <source>
        <strain evidence="2 3">NCTC11190</strain>
    </source>
</reference>
<evidence type="ECO:0000313" key="2">
    <source>
        <dbReference type="EMBL" id="SUE33582.1"/>
    </source>
</evidence>
<evidence type="ECO:0000313" key="3">
    <source>
        <dbReference type="Proteomes" id="UP000255233"/>
    </source>
</evidence>
<gene>
    <name evidence="2" type="ORF">NCTC11190_00791</name>
</gene>
<evidence type="ECO:0000256" key="1">
    <source>
        <dbReference type="SAM" id="Coils"/>
    </source>
</evidence>
<sequence>MDALLNRLIVRTQLYSQREELYLTLRESHQIDQHRREDIPYTSEQKIAEKTARNAIQQNNNEELEGMIEELRTEAASKVMSESTLENITRHARRHGANFMIYFNKLRPYIDPETLLEQLQERFQGNNNDKLRLTNYANAVIFWALADNHPFKILIREAFEENQRYTPQEIYDKLNPIFRNQHLGDLQNPSTAVKYLFITQRGNSNQGAYYRIT</sequence>
<accession>A0A379MSJ3</accession>
<dbReference type="EMBL" id="UGVL01000001">
    <property type="protein sequence ID" value="SUE33582.1"/>
    <property type="molecule type" value="Genomic_DNA"/>
</dbReference>
<proteinExistence type="predicted"/>
<organism evidence="2 3">
    <name type="scientific">Rikenella microfusus</name>
    <dbReference type="NCBI Taxonomy" id="28139"/>
    <lineage>
        <taxon>Bacteria</taxon>
        <taxon>Pseudomonadati</taxon>
        <taxon>Bacteroidota</taxon>
        <taxon>Bacteroidia</taxon>
        <taxon>Bacteroidales</taxon>
        <taxon>Rikenellaceae</taxon>
        <taxon>Rikenella</taxon>
    </lineage>
</organism>
<feature type="coiled-coil region" evidence="1">
    <location>
        <begin position="47"/>
        <end position="74"/>
    </location>
</feature>
<name>A0A379MSJ3_9BACT</name>
<dbReference type="AlphaFoldDB" id="A0A379MSJ3"/>